<accession>A0ACC0CHP5</accession>
<gene>
    <name evidence="1" type="ORF">M9H77_05585</name>
</gene>
<protein>
    <submittedName>
        <fullName evidence="1">Uncharacterized protein</fullName>
    </submittedName>
</protein>
<keyword evidence="2" id="KW-1185">Reference proteome</keyword>
<comment type="caution">
    <text evidence="1">The sequence shown here is derived from an EMBL/GenBank/DDBJ whole genome shotgun (WGS) entry which is preliminary data.</text>
</comment>
<proteinExistence type="predicted"/>
<evidence type="ECO:0000313" key="1">
    <source>
        <dbReference type="EMBL" id="KAI5684357.1"/>
    </source>
</evidence>
<dbReference type="Proteomes" id="UP001060085">
    <property type="component" value="Linkage Group LG01"/>
</dbReference>
<evidence type="ECO:0000313" key="2">
    <source>
        <dbReference type="Proteomes" id="UP001060085"/>
    </source>
</evidence>
<dbReference type="EMBL" id="CM044701">
    <property type="protein sequence ID" value="KAI5684357.1"/>
    <property type="molecule type" value="Genomic_DNA"/>
</dbReference>
<reference evidence="2" key="1">
    <citation type="journal article" date="2023" name="Nat. Plants">
        <title>Single-cell RNA sequencing provides a high-resolution roadmap for understanding the multicellular compartmentation of specialized metabolism.</title>
        <authorList>
            <person name="Sun S."/>
            <person name="Shen X."/>
            <person name="Li Y."/>
            <person name="Li Y."/>
            <person name="Wang S."/>
            <person name="Li R."/>
            <person name="Zhang H."/>
            <person name="Shen G."/>
            <person name="Guo B."/>
            <person name="Wei J."/>
            <person name="Xu J."/>
            <person name="St-Pierre B."/>
            <person name="Chen S."/>
            <person name="Sun C."/>
        </authorList>
    </citation>
    <scope>NUCLEOTIDE SEQUENCE [LARGE SCALE GENOMIC DNA]</scope>
</reference>
<organism evidence="1 2">
    <name type="scientific">Catharanthus roseus</name>
    <name type="common">Madagascar periwinkle</name>
    <name type="synonym">Vinca rosea</name>
    <dbReference type="NCBI Taxonomy" id="4058"/>
    <lineage>
        <taxon>Eukaryota</taxon>
        <taxon>Viridiplantae</taxon>
        <taxon>Streptophyta</taxon>
        <taxon>Embryophyta</taxon>
        <taxon>Tracheophyta</taxon>
        <taxon>Spermatophyta</taxon>
        <taxon>Magnoliopsida</taxon>
        <taxon>eudicotyledons</taxon>
        <taxon>Gunneridae</taxon>
        <taxon>Pentapetalae</taxon>
        <taxon>asterids</taxon>
        <taxon>lamiids</taxon>
        <taxon>Gentianales</taxon>
        <taxon>Apocynaceae</taxon>
        <taxon>Rauvolfioideae</taxon>
        <taxon>Vinceae</taxon>
        <taxon>Catharanthinae</taxon>
        <taxon>Catharanthus</taxon>
    </lineage>
</organism>
<name>A0ACC0CHP5_CATRO</name>
<sequence>MGNTMAAMATGGRKKAKVIKITGEALKLKTPISSSDLLKDYPGYVLLESESVKKLGIRAKPLEPNEDLKPKKIYFLLELPKLPEPEENVPRRARSAVHMSAKDRLECLMLSRRSSSDVSSSSTSPAAPVQVKMRLRRSEVEKLIQESKDETELAERIVGLCMQNPPPPPKE</sequence>